<dbReference type="Pfam" id="PF00481">
    <property type="entry name" value="PP2C"/>
    <property type="match status" value="1"/>
</dbReference>
<dbReference type="GO" id="GO:0004722">
    <property type="term" value="F:protein serine/threonine phosphatase activity"/>
    <property type="evidence" value="ECO:0007669"/>
    <property type="project" value="InterPro"/>
</dbReference>
<dbReference type="InterPro" id="IPR036457">
    <property type="entry name" value="PPM-type-like_dom_sf"/>
</dbReference>
<feature type="transmembrane region" description="Helical" evidence="1">
    <location>
        <begin position="168"/>
        <end position="187"/>
    </location>
</feature>
<keyword evidence="4" id="KW-1185">Reference proteome</keyword>
<dbReference type="SUPFAM" id="SSF81606">
    <property type="entry name" value="PP2C-like"/>
    <property type="match status" value="1"/>
</dbReference>
<dbReference type="PANTHER" id="PTHR47992">
    <property type="entry name" value="PROTEIN PHOSPHATASE"/>
    <property type="match status" value="1"/>
</dbReference>
<dbReference type="Proteomes" id="UP000289738">
    <property type="component" value="Chromosome B04"/>
</dbReference>
<keyword evidence="1" id="KW-0812">Transmembrane</keyword>
<organism evidence="3 4">
    <name type="scientific">Arachis hypogaea</name>
    <name type="common">Peanut</name>
    <dbReference type="NCBI Taxonomy" id="3818"/>
    <lineage>
        <taxon>Eukaryota</taxon>
        <taxon>Viridiplantae</taxon>
        <taxon>Streptophyta</taxon>
        <taxon>Embryophyta</taxon>
        <taxon>Tracheophyta</taxon>
        <taxon>Spermatophyta</taxon>
        <taxon>Magnoliopsida</taxon>
        <taxon>eudicotyledons</taxon>
        <taxon>Gunneridae</taxon>
        <taxon>Pentapetalae</taxon>
        <taxon>rosids</taxon>
        <taxon>fabids</taxon>
        <taxon>Fabales</taxon>
        <taxon>Fabaceae</taxon>
        <taxon>Papilionoideae</taxon>
        <taxon>50 kb inversion clade</taxon>
        <taxon>dalbergioids sensu lato</taxon>
        <taxon>Dalbergieae</taxon>
        <taxon>Pterocarpus clade</taxon>
        <taxon>Arachis</taxon>
    </lineage>
</organism>
<keyword evidence="1" id="KW-0472">Membrane</keyword>
<protein>
    <recommendedName>
        <fullName evidence="2">PPM-type phosphatase domain-containing protein</fullName>
    </recommendedName>
</protein>
<reference evidence="3 4" key="1">
    <citation type="submission" date="2019-01" db="EMBL/GenBank/DDBJ databases">
        <title>Sequencing of cultivated peanut Arachis hypogaea provides insights into genome evolution and oil improvement.</title>
        <authorList>
            <person name="Chen X."/>
        </authorList>
    </citation>
    <scope>NUCLEOTIDE SEQUENCE [LARGE SCALE GENOMIC DNA]</scope>
    <source>
        <strain evidence="4">cv. Fuhuasheng</strain>
        <tissue evidence="3">Leaves</tissue>
    </source>
</reference>
<evidence type="ECO:0000256" key="1">
    <source>
        <dbReference type="SAM" id="Phobius"/>
    </source>
</evidence>
<sequence length="190" mass="21649">MSGASEFDVVNVILEEGPIILHSFSIFYHLVLSSLFILSQFSLCFCFEISYLNFYKEAERIKRCKGKVFALQDEPEVPRVWLPFDDAPGLAMARAFGDFCLKDYGVISIPEFSHRLLTDKDEFIVLASDGVRLSKIYLLLFVLVVSVATVMLQLSLKSLSIEHLQHFLFPRCIVFSCFVVLVHVKVIKSK</sequence>
<dbReference type="AlphaFoldDB" id="A0A444ZK04"/>
<dbReference type="PROSITE" id="PS51746">
    <property type="entry name" value="PPM_2"/>
    <property type="match status" value="1"/>
</dbReference>
<feature type="domain" description="PPM-type phosphatase" evidence="2">
    <location>
        <begin position="1"/>
        <end position="190"/>
    </location>
</feature>
<gene>
    <name evidence="3" type="ORF">Ahy_B04g071092</name>
</gene>
<accession>A0A444ZK04</accession>
<proteinExistence type="predicted"/>
<evidence type="ECO:0000259" key="2">
    <source>
        <dbReference type="PROSITE" id="PS51746"/>
    </source>
</evidence>
<dbReference type="Gene3D" id="3.60.40.10">
    <property type="entry name" value="PPM-type phosphatase domain"/>
    <property type="match status" value="1"/>
</dbReference>
<dbReference type="InterPro" id="IPR001932">
    <property type="entry name" value="PPM-type_phosphatase-like_dom"/>
</dbReference>
<feature type="transmembrane region" description="Helical" evidence="1">
    <location>
        <begin position="26"/>
        <end position="55"/>
    </location>
</feature>
<dbReference type="EMBL" id="SDMP01000014">
    <property type="protein sequence ID" value="RYR14507.1"/>
    <property type="molecule type" value="Genomic_DNA"/>
</dbReference>
<keyword evidence="1" id="KW-1133">Transmembrane helix</keyword>
<dbReference type="InterPro" id="IPR015655">
    <property type="entry name" value="PP2C"/>
</dbReference>
<name>A0A444ZK04_ARAHY</name>
<dbReference type="STRING" id="3818.A0A444ZK04"/>
<feature type="transmembrane region" description="Helical" evidence="1">
    <location>
        <begin position="136"/>
        <end position="156"/>
    </location>
</feature>
<comment type="caution">
    <text evidence="3">The sequence shown here is derived from an EMBL/GenBank/DDBJ whole genome shotgun (WGS) entry which is preliminary data.</text>
</comment>
<evidence type="ECO:0000313" key="3">
    <source>
        <dbReference type="EMBL" id="RYR14507.1"/>
    </source>
</evidence>
<evidence type="ECO:0000313" key="4">
    <source>
        <dbReference type="Proteomes" id="UP000289738"/>
    </source>
</evidence>